<dbReference type="OrthoDB" id="285674at2759"/>
<evidence type="ECO:0000313" key="8">
    <source>
        <dbReference type="Proteomes" id="UP000187455"/>
    </source>
</evidence>
<reference evidence="7 8" key="1">
    <citation type="journal article" date="2016" name="Mol. Biol. Evol.">
        <title>Genome-Wide Survey of Gut Fungi (Harpellales) Reveals the First Horizontally Transferred Ubiquitin Gene from a Mosquito Host.</title>
        <authorList>
            <person name="Wang Y."/>
            <person name="White M.M."/>
            <person name="Kvist S."/>
            <person name="Moncalvo J.M."/>
        </authorList>
    </citation>
    <scope>NUCLEOTIDE SEQUENCE [LARGE SCALE GENOMIC DNA]</scope>
    <source>
        <strain evidence="7 8">ALG-7-W6</strain>
    </source>
</reference>
<accession>A0A1R0GZ11</accession>
<proteinExistence type="inferred from homology"/>
<dbReference type="GO" id="GO:0005525">
    <property type="term" value="F:GTP binding"/>
    <property type="evidence" value="ECO:0007669"/>
    <property type="project" value="UniProtKB-KW"/>
</dbReference>
<dbReference type="PANTHER" id="PTHR22572">
    <property type="entry name" value="SUGAR-1-PHOSPHATE GUANYL TRANSFERASE"/>
    <property type="match status" value="1"/>
</dbReference>
<keyword evidence="7" id="KW-0808">Transferase</keyword>
<dbReference type="Pfam" id="PF25087">
    <property type="entry name" value="GMPPB_C"/>
    <property type="match status" value="1"/>
</dbReference>
<feature type="domain" description="Mannose-1-phosphate guanyltransferase C-terminal" evidence="6">
    <location>
        <begin position="297"/>
        <end position="427"/>
    </location>
</feature>
<comment type="pathway">
    <text evidence="1">Nucleotide-sugar biosynthesis; GDP-alpha-D-mannose biosynthesis; GDP-alpha-D-mannose from alpha-D-mannose 1-phosphate (GTP route): step 1/1.</text>
</comment>
<dbReference type="SUPFAM" id="SSF53448">
    <property type="entry name" value="Nucleotide-diphospho-sugar transferases"/>
    <property type="match status" value="1"/>
</dbReference>
<comment type="catalytic activity">
    <reaction evidence="4">
        <text>alpha-D-mannose 1-phosphate + GTP + H(+) = GDP-alpha-D-mannose + diphosphate</text>
        <dbReference type="Rhea" id="RHEA:15229"/>
        <dbReference type="ChEBI" id="CHEBI:15378"/>
        <dbReference type="ChEBI" id="CHEBI:33019"/>
        <dbReference type="ChEBI" id="CHEBI:37565"/>
        <dbReference type="ChEBI" id="CHEBI:57527"/>
        <dbReference type="ChEBI" id="CHEBI:58409"/>
        <dbReference type="EC" id="2.7.7.13"/>
    </reaction>
</comment>
<dbReference type="EC" id="2.7.7.13" evidence="3"/>
<dbReference type="CDD" id="cd06428">
    <property type="entry name" value="M1P_guanylylT_A_like_N"/>
    <property type="match status" value="1"/>
</dbReference>
<dbReference type="InterPro" id="IPR029044">
    <property type="entry name" value="Nucleotide-diphossugar_trans"/>
</dbReference>
<dbReference type="Proteomes" id="UP000187455">
    <property type="component" value="Unassembled WGS sequence"/>
</dbReference>
<dbReference type="InterPro" id="IPR005835">
    <property type="entry name" value="NTP_transferase_dom"/>
</dbReference>
<sequence>MNKAVILVGGPSRATRFRPLSMNMPQPLFPVGGKPIIWHQVNALSKTPGLKEIILLGFFEEHVFQNFIDQCTDEFPRIVFRYLREYSVLGTAGGLFHFRDLILHGNTQNIFLLYTDICSSFPLEELLEKHIASQKMGTIMVTKVPRTEASRYGCVVSDKEGNTALHYVEKPQTYVSDLASTGVYIFTSKVFSYMAEIIDEKSKLRDSISSKGFDGESDLSIDYLRLEQDVLQKMAVDKELAIYKTKGFWRQIKSAASAVPANAEYLIQAQSQKQSFIATPTRRTSIQSIEPNQGPIIVGAVYIHPSAVIDNSAKIGPNVSIHAHVSVGAGARIKNSIVLDHTVVKDNSAILNAIVGWRGKIGRWSRVEGNPIDDASNNVEQVTSSGTKINSICILGQETTVNDEVFVRNSIVLPYKEISSDQHNEIIM</sequence>
<protein>
    <recommendedName>
        <fullName evidence="3">mannose-1-phosphate guanylyltransferase</fullName>
        <ecNumber evidence="3">2.7.7.13</ecNumber>
    </recommendedName>
</protein>
<dbReference type="Gene3D" id="2.160.10.10">
    <property type="entry name" value="Hexapeptide repeat proteins"/>
    <property type="match status" value="1"/>
</dbReference>
<comment type="caution">
    <text evidence="7">The sequence shown here is derived from an EMBL/GenBank/DDBJ whole genome shotgun (WGS) entry which is preliminary data.</text>
</comment>
<evidence type="ECO:0000256" key="3">
    <source>
        <dbReference type="ARBA" id="ARBA00012387"/>
    </source>
</evidence>
<dbReference type="EMBL" id="LSSL01001848">
    <property type="protein sequence ID" value="OLY82152.1"/>
    <property type="molecule type" value="Genomic_DNA"/>
</dbReference>
<evidence type="ECO:0000256" key="2">
    <source>
        <dbReference type="ARBA" id="ARBA00007274"/>
    </source>
</evidence>
<dbReference type="InterPro" id="IPR056729">
    <property type="entry name" value="GMPPB_C"/>
</dbReference>
<dbReference type="AlphaFoldDB" id="A0A1R0GZ11"/>
<evidence type="ECO:0000256" key="1">
    <source>
        <dbReference type="ARBA" id="ARBA00004823"/>
    </source>
</evidence>
<dbReference type="InterPro" id="IPR050486">
    <property type="entry name" value="Mannose-1P_guanyltransferase"/>
</dbReference>
<evidence type="ECO:0000313" key="7">
    <source>
        <dbReference type="EMBL" id="OLY82152.1"/>
    </source>
</evidence>
<gene>
    <name evidence="7" type="ORF">AYI68_g3732</name>
</gene>
<organism evidence="7 8">
    <name type="scientific">Smittium mucronatum</name>
    <dbReference type="NCBI Taxonomy" id="133383"/>
    <lineage>
        <taxon>Eukaryota</taxon>
        <taxon>Fungi</taxon>
        <taxon>Fungi incertae sedis</taxon>
        <taxon>Zoopagomycota</taxon>
        <taxon>Kickxellomycotina</taxon>
        <taxon>Harpellomycetes</taxon>
        <taxon>Harpellales</taxon>
        <taxon>Legeriomycetaceae</taxon>
        <taxon>Smittium</taxon>
    </lineage>
</organism>
<dbReference type="Pfam" id="PF00483">
    <property type="entry name" value="NTP_transferase"/>
    <property type="match status" value="1"/>
</dbReference>
<evidence type="ECO:0000259" key="6">
    <source>
        <dbReference type="Pfam" id="PF25087"/>
    </source>
</evidence>
<dbReference type="Gene3D" id="3.90.550.10">
    <property type="entry name" value="Spore Coat Polysaccharide Biosynthesis Protein SpsA, Chain A"/>
    <property type="match status" value="1"/>
</dbReference>
<keyword evidence="8" id="KW-1185">Reference proteome</keyword>
<evidence type="ECO:0000259" key="5">
    <source>
        <dbReference type="Pfam" id="PF00483"/>
    </source>
</evidence>
<dbReference type="STRING" id="133383.A0A1R0GZ11"/>
<evidence type="ECO:0000256" key="4">
    <source>
        <dbReference type="ARBA" id="ARBA00047343"/>
    </source>
</evidence>
<feature type="domain" description="Nucleotidyl transferase" evidence="5">
    <location>
        <begin position="3"/>
        <end position="209"/>
    </location>
</feature>
<dbReference type="GO" id="GO:0004475">
    <property type="term" value="F:mannose-1-phosphate guanylyltransferase (GTP) activity"/>
    <property type="evidence" value="ECO:0007669"/>
    <property type="project" value="UniProtKB-EC"/>
</dbReference>
<name>A0A1R0GZ11_9FUNG</name>
<comment type="similarity">
    <text evidence="2">Belongs to the transferase hexapeptide repeat family.</text>
</comment>